<dbReference type="Proteomes" id="UP000664628">
    <property type="component" value="Unassembled WGS sequence"/>
</dbReference>
<keyword evidence="2" id="KW-1185">Reference proteome</keyword>
<protein>
    <submittedName>
        <fullName evidence="1">Uncharacterized protein</fullName>
    </submittedName>
</protein>
<reference evidence="1 2" key="1">
    <citation type="submission" date="2021-03" db="EMBL/GenBank/DDBJ databases">
        <title>Fibrella sp. HMF5405 genome sequencing and assembly.</title>
        <authorList>
            <person name="Kang H."/>
            <person name="Kim H."/>
            <person name="Bae S."/>
            <person name="Joh K."/>
        </authorList>
    </citation>
    <scope>NUCLEOTIDE SEQUENCE [LARGE SCALE GENOMIC DNA]</scope>
    <source>
        <strain evidence="1 2">HMF5405</strain>
    </source>
</reference>
<dbReference type="RefSeq" id="WP_207328967.1">
    <property type="nucleotide sequence ID" value="NZ_JAFMYW010000002.1"/>
</dbReference>
<evidence type="ECO:0000313" key="2">
    <source>
        <dbReference type="Proteomes" id="UP000664628"/>
    </source>
</evidence>
<comment type="caution">
    <text evidence="1">The sequence shown here is derived from an EMBL/GenBank/DDBJ whole genome shotgun (WGS) entry which is preliminary data.</text>
</comment>
<dbReference type="EMBL" id="JAFMYW010000002">
    <property type="protein sequence ID" value="MBO0949033.1"/>
    <property type="molecule type" value="Genomic_DNA"/>
</dbReference>
<name>A0ABS3JI05_9BACT</name>
<sequence>MVKINVDVPDDVHYVIRRIQIDLEMQGEKKHLKELYAEVIKEGANRLRAQLKSQYGQENASQ</sequence>
<proteinExistence type="predicted"/>
<accession>A0ABS3JI05</accession>
<organism evidence="1 2">
    <name type="scientific">Fibrella forsythiae</name>
    <dbReference type="NCBI Taxonomy" id="2817061"/>
    <lineage>
        <taxon>Bacteria</taxon>
        <taxon>Pseudomonadati</taxon>
        <taxon>Bacteroidota</taxon>
        <taxon>Cytophagia</taxon>
        <taxon>Cytophagales</taxon>
        <taxon>Spirosomataceae</taxon>
        <taxon>Fibrella</taxon>
    </lineage>
</organism>
<gene>
    <name evidence="1" type="ORF">J2I46_10600</name>
</gene>
<evidence type="ECO:0000313" key="1">
    <source>
        <dbReference type="EMBL" id="MBO0949033.1"/>
    </source>
</evidence>